<feature type="compositionally biased region" description="Gly residues" evidence="1">
    <location>
        <begin position="568"/>
        <end position="606"/>
    </location>
</feature>
<evidence type="ECO:0000313" key="3">
    <source>
        <dbReference type="Proteomes" id="UP001153069"/>
    </source>
</evidence>
<feature type="region of interest" description="Disordered" evidence="1">
    <location>
        <begin position="15"/>
        <end position="53"/>
    </location>
</feature>
<feature type="compositionally biased region" description="Basic residues" evidence="1">
    <location>
        <begin position="890"/>
        <end position="903"/>
    </location>
</feature>
<feature type="compositionally biased region" description="Basic and acidic residues" evidence="1">
    <location>
        <begin position="748"/>
        <end position="757"/>
    </location>
</feature>
<dbReference type="SUPFAM" id="SSF51126">
    <property type="entry name" value="Pectin lyase-like"/>
    <property type="match status" value="1"/>
</dbReference>
<feature type="compositionally biased region" description="Basic and acidic residues" evidence="1">
    <location>
        <begin position="828"/>
        <end position="840"/>
    </location>
</feature>
<organism evidence="2 3">
    <name type="scientific">Seminavis robusta</name>
    <dbReference type="NCBI Taxonomy" id="568900"/>
    <lineage>
        <taxon>Eukaryota</taxon>
        <taxon>Sar</taxon>
        <taxon>Stramenopiles</taxon>
        <taxon>Ochrophyta</taxon>
        <taxon>Bacillariophyta</taxon>
        <taxon>Bacillariophyceae</taxon>
        <taxon>Bacillariophycidae</taxon>
        <taxon>Naviculales</taxon>
        <taxon>Naviculaceae</taxon>
        <taxon>Seminavis</taxon>
    </lineage>
</organism>
<dbReference type="InterPro" id="IPR011050">
    <property type="entry name" value="Pectin_lyase_fold/virulence"/>
</dbReference>
<feature type="compositionally biased region" description="Polar residues" evidence="1">
    <location>
        <begin position="733"/>
        <end position="745"/>
    </location>
</feature>
<feature type="compositionally biased region" description="Basic and acidic residues" evidence="1">
    <location>
        <begin position="920"/>
        <end position="936"/>
    </location>
</feature>
<feature type="compositionally biased region" description="Low complexity" evidence="1">
    <location>
        <begin position="540"/>
        <end position="558"/>
    </location>
</feature>
<feature type="compositionally biased region" description="Basic and acidic residues" evidence="1">
    <location>
        <begin position="1011"/>
        <end position="1026"/>
    </location>
</feature>
<evidence type="ECO:0000256" key="1">
    <source>
        <dbReference type="SAM" id="MobiDB-lite"/>
    </source>
</evidence>
<feature type="compositionally biased region" description="Basic residues" evidence="1">
    <location>
        <begin position="41"/>
        <end position="53"/>
    </location>
</feature>
<feature type="region of interest" description="Disordered" evidence="1">
    <location>
        <begin position="702"/>
        <end position="840"/>
    </location>
</feature>
<sequence>MNNSSCHHQIVATAATMISSPPPPPPSTKPESSIILTQQGGRRRRRRIRQRAGRMTRKQRFWVSSFLGVILMVARGQNPEVNIRTIECANSMPPLVGYDRIEDVVNDQFEEYQRIEQGMAPRPPYVFRLCPNTEFTMGQSPLTVLLSDSLFACGPNIASSDSCVFKGGFEQIIFEPLAIMGYEVERTNFVGITFDGFTGSSINGYGTSATTATFTDCVWQNFNANNILDLGVEAGMTTPGAQMRVEIENSAIENGMGGTYFSNDGGRLVFDNVRFDNIQAISAVASSNGAVTMLDRVIVNNADVDTVGFASGGASQIIVNTTVTGLIGANDIFATQGEGSTINMINTYMVENKLEGASAFTGVRLLMGATGTVTRSTFAGNTGVSFGFLSRGGSMLDMVDVELRGNSGIAGALTAATYADDSATLRHMHTRFIDNTVFTAQVFGLAGATVEMNMMCIESGQGDTVLFMSDDSTYTDVSNYVNPDVQSTSCQDSRDGRLVQENDGAGCFDASDSAPCSIGCARFATATECSATMAPTLSPSAYPTTSQAPTTSPAPTIAGPQPPLPPDGGNGNGGSNGGNNGSGNGGDNGLGNGDGNGLGNGAGNGDGNPATAGFPPAFAPALNNPAISPFFTNPAFRPSFTSPAFAPAFFPSFITPTCDPALLNPANNPAFNNPAFNPAFNPAYNPAFNPAFNPAYRPSIYGDGGKGGKKGKKGTKSKSKSKGKGGKGHKSAYSDQGYQNHQQFYPRQDYHNPEDQHQYPNPRPDPNQQQNGWHDPMQQQQQSGGWHHNHHHPVPQNNGWQDPNQQSNGWQHPMQQQQQSNGWQGQGHDPHSPVDPHEHGETLYLQSSNQARVEWGTDHGWNQHTAYDETFQVVRPQTPATSNRQGYHPRNLKGNRRFRHLRERKGIRQELKKRMPRRLQRTEELQADTKEARAGMEDDDNNEVDKEGSVEDDDDGTDDTSEIENSEDDSDVRKSASESADVDHGSAEAGYLKGATAEDEGNGIGDGVDVGFEKGKREEATPEGKLRAEEFVLEESGLVANDKEEAAKLEEAIETAQD</sequence>
<evidence type="ECO:0008006" key="4">
    <source>
        <dbReference type="Google" id="ProtNLM"/>
    </source>
</evidence>
<protein>
    <recommendedName>
        <fullName evidence="4">Right handed beta helix domain-containing protein</fullName>
    </recommendedName>
</protein>
<feature type="compositionally biased region" description="Low complexity" evidence="1">
    <location>
        <begin position="815"/>
        <end position="827"/>
    </location>
</feature>
<name>A0A9N8HQ17_9STRA</name>
<dbReference type="EMBL" id="CAICTM010000943">
    <property type="protein sequence ID" value="CAB9518563.1"/>
    <property type="molecule type" value="Genomic_DNA"/>
</dbReference>
<comment type="caution">
    <text evidence="2">The sequence shown here is derived from an EMBL/GenBank/DDBJ whole genome shotgun (WGS) entry which is preliminary data.</text>
</comment>
<accession>A0A9N8HQ17</accession>
<feature type="compositionally biased region" description="Basic residues" evidence="1">
    <location>
        <begin position="707"/>
        <end position="730"/>
    </location>
</feature>
<dbReference type="AlphaFoldDB" id="A0A9N8HQ17"/>
<proteinExistence type="predicted"/>
<feature type="region of interest" description="Disordered" evidence="1">
    <location>
        <begin position="873"/>
        <end position="1026"/>
    </location>
</feature>
<feature type="compositionally biased region" description="Acidic residues" evidence="1">
    <location>
        <begin position="950"/>
        <end position="970"/>
    </location>
</feature>
<dbReference type="Proteomes" id="UP001153069">
    <property type="component" value="Unassembled WGS sequence"/>
</dbReference>
<feature type="compositionally biased region" description="Polar residues" evidence="1">
    <location>
        <begin position="800"/>
        <end position="814"/>
    </location>
</feature>
<keyword evidence="3" id="KW-1185">Reference proteome</keyword>
<evidence type="ECO:0000313" key="2">
    <source>
        <dbReference type="EMBL" id="CAB9518563.1"/>
    </source>
</evidence>
<feature type="compositionally biased region" description="Basic and acidic residues" evidence="1">
    <location>
        <begin position="971"/>
        <end position="986"/>
    </location>
</feature>
<feature type="compositionally biased region" description="Basic and acidic residues" evidence="1">
    <location>
        <begin position="904"/>
        <end position="913"/>
    </location>
</feature>
<reference evidence="2" key="1">
    <citation type="submission" date="2020-06" db="EMBL/GenBank/DDBJ databases">
        <authorList>
            <consortium name="Plant Systems Biology data submission"/>
        </authorList>
    </citation>
    <scope>NUCLEOTIDE SEQUENCE</scope>
    <source>
        <strain evidence="2">D6</strain>
    </source>
</reference>
<feature type="region of interest" description="Disordered" evidence="1">
    <location>
        <begin position="540"/>
        <end position="612"/>
    </location>
</feature>
<gene>
    <name evidence="2" type="ORF">SEMRO_945_G223110.1</name>
</gene>
<feature type="compositionally biased region" description="Low complexity" evidence="1">
    <location>
        <begin position="766"/>
        <end position="786"/>
    </location>
</feature>